<evidence type="ECO:0000313" key="2">
    <source>
        <dbReference type="EMBL" id="RDH16215.1"/>
    </source>
</evidence>
<evidence type="ECO:0008006" key="4">
    <source>
        <dbReference type="Google" id="ProtNLM"/>
    </source>
</evidence>
<name>A0A370BQ41_ASPNG</name>
<dbReference type="AlphaFoldDB" id="A0A370BQ41"/>
<gene>
    <name evidence="2" type="ORF">M747DRAFT_318111</name>
</gene>
<evidence type="ECO:0000313" key="3">
    <source>
        <dbReference type="Proteomes" id="UP000253845"/>
    </source>
</evidence>
<feature type="transmembrane region" description="Helical" evidence="1">
    <location>
        <begin position="108"/>
        <end position="131"/>
    </location>
</feature>
<sequence>MKLSHPVEDDFVFVNISRPDEIKSASTQRTIRRHVMRDIGRSRRTRPEQRTWSVGLRAPSDPVTEHIPAPIDPCNTTFYPTPMSDRALQLMHFMTTDRDYVFRPFRTVWFSMALTDATAILVALANAAMFLDQRLRAQGYQLDVVGSVMEDSRPRLPTPPGYAAQIPDMLSPTLRSLLRDIIARYDCFRDVAAAFSHVSFIVRYTDGSLCRSETAWVSEDNLTVIELFGPATHFLLSMSRPTELDLVATENPIRQLREALRLVLLLFLATMKQDIFLFTAHERQYLQWKLSTLIPQMERTDYDDSCLKLHLWVLVTVSRLSRSTQPGLYLDDIRSLLDLLGMGSKEGIDLVERILSINILDVYLPFLPALKTSSCS</sequence>
<keyword evidence="1" id="KW-1133">Transmembrane helix</keyword>
<keyword evidence="1" id="KW-0472">Membrane</keyword>
<reference evidence="2 3" key="1">
    <citation type="submission" date="2018-07" db="EMBL/GenBank/DDBJ databases">
        <title>Section-level genome sequencing of Aspergillus section Nigri to investigate inter- and intra-species variation.</title>
        <authorList>
            <consortium name="DOE Joint Genome Institute"/>
            <person name="Vesth T.C."/>
            <person name="Nybo J.L."/>
            <person name="Theobald S."/>
            <person name="Frisvad J.C."/>
            <person name="Larsen T.O."/>
            <person name="Nielsen K.F."/>
            <person name="Hoof J.B."/>
            <person name="Brandl J."/>
            <person name="Salamov A."/>
            <person name="Riley R."/>
            <person name="Gladden J.M."/>
            <person name="Phatale P."/>
            <person name="Nielsen M.T."/>
            <person name="Lyhne E.K."/>
            <person name="Kogle M.E."/>
            <person name="Strasser K."/>
            <person name="McDonnell E."/>
            <person name="Barry K."/>
            <person name="Clum A."/>
            <person name="Chen C."/>
            <person name="Nolan M."/>
            <person name="Sandor L."/>
            <person name="Kuo A."/>
            <person name="Lipzen A."/>
            <person name="Hainaut M."/>
            <person name="Drula E."/>
            <person name="Tsang A."/>
            <person name="Magnuson J.K."/>
            <person name="Henrissat B."/>
            <person name="Wiebenga A."/>
            <person name="Simmons B.A."/>
            <person name="Makela M.R."/>
            <person name="De vries R.P."/>
            <person name="Grigoriev I.V."/>
            <person name="Mortensen U.H."/>
            <person name="Baker S.E."/>
            <person name="Andersen M.R."/>
        </authorList>
    </citation>
    <scope>NUCLEOTIDE SEQUENCE [LARGE SCALE GENOMIC DNA]</scope>
    <source>
        <strain evidence="2 3">ATCC 13496</strain>
    </source>
</reference>
<evidence type="ECO:0000256" key="1">
    <source>
        <dbReference type="SAM" id="Phobius"/>
    </source>
</evidence>
<protein>
    <recommendedName>
        <fullName evidence="4">Transcription factor domain-containing protein</fullName>
    </recommendedName>
</protein>
<accession>A0A370BQ41</accession>
<keyword evidence="1" id="KW-0812">Transmembrane</keyword>
<proteinExistence type="predicted"/>
<dbReference type="VEuPathDB" id="FungiDB:M747DRAFT_318111"/>
<dbReference type="Proteomes" id="UP000253845">
    <property type="component" value="Unassembled WGS sequence"/>
</dbReference>
<dbReference type="EMBL" id="KZ851941">
    <property type="protein sequence ID" value="RDH16215.1"/>
    <property type="molecule type" value="Genomic_DNA"/>
</dbReference>
<organism evidence="2 3">
    <name type="scientific">Aspergillus niger ATCC 13496</name>
    <dbReference type="NCBI Taxonomy" id="1353008"/>
    <lineage>
        <taxon>Eukaryota</taxon>
        <taxon>Fungi</taxon>
        <taxon>Dikarya</taxon>
        <taxon>Ascomycota</taxon>
        <taxon>Pezizomycotina</taxon>
        <taxon>Eurotiomycetes</taxon>
        <taxon>Eurotiomycetidae</taxon>
        <taxon>Eurotiales</taxon>
        <taxon>Aspergillaceae</taxon>
        <taxon>Aspergillus</taxon>
        <taxon>Aspergillus subgen. Circumdati</taxon>
    </lineage>
</organism>